<name>A0ABC8VFT5_9POAL</name>
<evidence type="ECO:0000256" key="2">
    <source>
        <dbReference type="ARBA" id="ARBA00022676"/>
    </source>
</evidence>
<dbReference type="Gene3D" id="3.40.50.2000">
    <property type="entry name" value="Glycogen Phosphorylase B"/>
    <property type="match status" value="2"/>
</dbReference>
<dbReference type="PANTHER" id="PTHR48046">
    <property type="entry name" value="UDP-GLYCOSYLTRANSFERASE 72E1"/>
    <property type="match status" value="1"/>
</dbReference>
<evidence type="ECO:0000256" key="1">
    <source>
        <dbReference type="ARBA" id="ARBA00009995"/>
    </source>
</evidence>
<dbReference type="SUPFAM" id="SSF53756">
    <property type="entry name" value="UDP-Glycosyltransferase/glycogen phosphorylase"/>
    <property type="match status" value="1"/>
</dbReference>
<dbReference type="PROSITE" id="PS00375">
    <property type="entry name" value="UDPGT"/>
    <property type="match status" value="1"/>
</dbReference>
<keyword evidence="2 4" id="KW-0328">Glycosyltransferase</keyword>
<dbReference type="Proteomes" id="UP001497457">
    <property type="component" value="Chromosome 1b"/>
</dbReference>
<dbReference type="CDD" id="cd03784">
    <property type="entry name" value="GT1_Gtf-like"/>
    <property type="match status" value="1"/>
</dbReference>
<dbReference type="Pfam" id="PF00201">
    <property type="entry name" value="UDPGT"/>
    <property type="match status" value="1"/>
</dbReference>
<dbReference type="PANTHER" id="PTHR48046:SF1">
    <property type="entry name" value="GLYCOSYLTRANSFERASE-RELATED"/>
    <property type="match status" value="1"/>
</dbReference>
<sequence length="498" mass="52118">MCGGEITTEATAAAPHVVLLSSPGMGHVAPVAELARRLHDAHGFTATVLTYASSDSAAQRAFLSSLPPAIAAATLPPVHLGDLPAGAAIETLLSVEAERSVPTITSFLSDLKSTTNLVAFVADLFGAATLRAARDAGGVPGFLFFPSNLLMLSLMLHLPRLDAGDDLAAAGEFRHLPDPVRLPGCVPVPGADILQPLQDRSSDAYRWMVRHGERYRDAPAGILVNTFDAAEPATAAALRCPEPWRPPVYPIGPVIRQHHPAAAGGEDATGCIGWLDAQPEGSVLFVSFGSGGALSLAQTRELARGLELAGHRFLWVVRAPTDGGAAAGGDNPGESYYDGSRSKAGDPLGYLPVGFVERTKGLGHVVPSWAPQTRVLAHRATAAMLTHCGWNSVLEAVAAGVPMVAWPLYAEQRQNAVMLCEETMVALRPKVGDANGGLVLAEDVAEVVREVMEGEKGEAARAKVRELKEAARKGVEPGGASYETLAKVVSEWKGAAGY</sequence>
<dbReference type="AlphaFoldDB" id="A0ABC8VFT5"/>
<evidence type="ECO:0000313" key="7">
    <source>
        <dbReference type="Proteomes" id="UP001497457"/>
    </source>
</evidence>
<evidence type="ECO:0000256" key="3">
    <source>
        <dbReference type="ARBA" id="ARBA00022679"/>
    </source>
</evidence>
<dbReference type="GO" id="GO:0016757">
    <property type="term" value="F:glycosyltransferase activity"/>
    <property type="evidence" value="ECO:0007669"/>
    <property type="project" value="UniProtKB-KW"/>
</dbReference>
<accession>A0ABC8VFT5</accession>
<gene>
    <name evidence="6" type="ORF">URODEC1_LOCUS3030</name>
</gene>
<dbReference type="InterPro" id="IPR035595">
    <property type="entry name" value="UDP_glycos_trans_CS"/>
</dbReference>
<keyword evidence="7" id="KW-1185">Reference proteome</keyword>
<protein>
    <recommendedName>
        <fullName evidence="5">Glycosyltransferase</fullName>
        <ecNumber evidence="5">2.4.1.-</ecNumber>
    </recommendedName>
</protein>
<reference evidence="6 7" key="2">
    <citation type="submission" date="2024-10" db="EMBL/GenBank/DDBJ databases">
        <authorList>
            <person name="Ryan C."/>
        </authorList>
    </citation>
    <scope>NUCLEOTIDE SEQUENCE [LARGE SCALE GENOMIC DNA]</scope>
</reference>
<reference evidence="7" key="1">
    <citation type="submission" date="2024-06" db="EMBL/GenBank/DDBJ databases">
        <authorList>
            <person name="Ryan C."/>
        </authorList>
    </citation>
    <scope>NUCLEOTIDE SEQUENCE [LARGE SCALE GENOMIC DNA]</scope>
</reference>
<organism evidence="6 7">
    <name type="scientific">Urochloa decumbens</name>
    <dbReference type="NCBI Taxonomy" id="240449"/>
    <lineage>
        <taxon>Eukaryota</taxon>
        <taxon>Viridiplantae</taxon>
        <taxon>Streptophyta</taxon>
        <taxon>Embryophyta</taxon>
        <taxon>Tracheophyta</taxon>
        <taxon>Spermatophyta</taxon>
        <taxon>Magnoliopsida</taxon>
        <taxon>Liliopsida</taxon>
        <taxon>Poales</taxon>
        <taxon>Poaceae</taxon>
        <taxon>PACMAD clade</taxon>
        <taxon>Panicoideae</taxon>
        <taxon>Panicodae</taxon>
        <taxon>Paniceae</taxon>
        <taxon>Melinidinae</taxon>
        <taxon>Urochloa</taxon>
    </lineage>
</organism>
<evidence type="ECO:0000313" key="6">
    <source>
        <dbReference type="EMBL" id="CAL4890045.1"/>
    </source>
</evidence>
<proteinExistence type="inferred from homology"/>
<dbReference type="InterPro" id="IPR002213">
    <property type="entry name" value="UDP_glucos_trans"/>
</dbReference>
<evidence type="ECO:0000256" key="5">
    <source>
        <dbReference type="RuleBase" id="RU362057"/>
    </source>
</evidence>
<comment type="similarity">
    <text evidence="1 4">Belongs to the UDP-glycosyltransferase family.</text>
</comment>
<dbReference type="EC" id="2.4.1.-" evidence="5"/>
<dbReference type="FunFam" id="3.40.50.2000:FF:000054">
    <property type="entry name" value="Glycosyltransferase"/>
    <property type="match status" value="1"/>
</dbReference>
<dbReference type="EMBL" id="OZ075111">
    <property type="protein sequence ID" value="CAL4890045.1"/>
    <property type="molecule type" value="Genomic_DNA"/>
</dbReference>
<dbReference type="FunFam" id="3.40.50.2000:FF:000056">
    <property type="entry name" value="Glycosyltransferase"/>
    <property type="match status" value="1"/>
</dbReference>
<keyword evidence="3 4" id="KW-0808">Transferase</keyword>
<evidence type="ECO:0000256" key="4">
    <source>
        <dbReference type="RuleBase" id="RU003718"/>
    </source>
</evidence>